<evidence type="ECO:0000259" key="1">
    <source>
        <dbReference type="Pfam" id="PF17432"/>
    </source>
</evidence>
<organism evidence="2 3">
    <name type="scientific">Eimeria tenella</name>
    <name type="common">Coccidian parasite</name>
    <dbReference type="NCBI Taxonomy" id="5802"/>
    <lineage>
        <taxon>Eukaryota</taxon>
        <taxon>Sar</taxon>
        <taxon>Alveolata</taxon>
        <taxon>Apicomplexa</taxon>
        <taxon>Conoidasida</taxon>
        <taxon>Coccidia</taxon>
        <taxon>Eucoccidiorida</taxon>
        <taxon>Eimeriorina</taxon>
        <taxon>Eimeriidae</taxon>
        <taxon>Eimeria</taxon>
    </lineage>
</organism>
<keyword evidence="3" id="KW-1185">Reference proteome</keyword>
<accession>U6KR08</accession>
<dbReference type="PANTHER" id="PTHR46322">
    <property type="entry name" value="PUROMYCIN-SENSITIVE AMINOPEPTIDASE"/>
    <property type="match status" value="1"/>
</dbReference>
<feature type="domain" description="Peptidase M1 alanyl aminopeptidase C-terminal" evidence="1">
    <location>
        <begin position="1"/>
        <end position="209"/>
    </location>
</feature>
<dbReference type="Gene3D" id="1.25.50.10">
    <property type="entry name" value="Peptidase M1, alanyl aminopeptidase, C-terminal domain"/>
    <property type="match status" value="1"/>
</dbReference>
<reference evidence="2" key="1">
    <citation type="submission" date="2013-10" db="EMBL/GenBank/DDBJ databases">
        <title>Genomic analysis of the causative agents of coccidiosis in chickens.</title>
        <authorList>
            <person name="Reid A.J."/>
            <person name="Blake D."/>
            <person name="Billington K."/>
            <person name="Browne H."/>
            <person name="Dunn M."/>
            <person name="Hung S."/>
            <person name="Kawahara F."/>
            <person name="Miranda-Saavedra D."/>
            <person name="Mourier T."/>
            <person name="Nagra H."/>
            <person name="Otto T.D."/>
            <person name="Rawlings N."/>
            <person name="Sanchez A."/>
            <person name="Sanders M."/>
            <person name="Subramaniam C."/>
            <person name="Tay Y."/>
            <person name="Dear P."/>
            <person name="Doerig C."/>
            <person name="Gruber A."/>
            <person name="Parkinson J."/>
            <person name="Shirley M."/>
            <person name="Wan K.L."/>
            <person name="Berriman M."/>
            <person name="Tomley F."/>
            <person name="Pain A."/>
        </authorList>
    </citation>
    <scope>NUCLEOTIDE SEQUENCE [LARGE SCALE GENOMIC DNA]</scope>
    <source>
        <strain evidence="2">Houghton</strain>
    </source>
</reference>
<name>U6KR08_EIMTE</name>
<proteinExistence type="predicted"/>
<dbReference type="PANTHER" id="PTHR46322:SF1">
    <property type="entry name" value="PUROMYCIN-SENSITIVE AMINOPEPTIDASE"/>
    <property type="match status" value="1"/>
</dbReference>
<dbReference type="GeneID" id="25255775"/>
<evidence type="ECO:0000313" key="2">
    <source>
        <dbReference type="EMBL" id="CDJ38814.1"/>
    </source>
</evidence>
<dbReference type="RefSeq" id="XP_013229570.1">
    <property type="nucleotide sequence ID" value="XM_013374116.1"/>
</dbReference>
<reference evidence="2" key="2">
    <citation type="submission" date="2013-10" db="EMBL/GenBank/DDBJ databases">
        <authorList>
            <person name="Aslett M."/>
        </authorList>
    </citation>
    <scope>NUCLEOTIDE SEQUENCE [LARGE SCALE GENOMIC DNA]</scope>
    <source>
        <strain evidence="2">Houghton</strain>
    </source>
</reference>
<dbReference type="EMBL" id="HG674062">
    <property type="protein sequence ID" value="CDJ38814.1"/>
    <property type="molecule type" value="Genomic_DNA"/>
</dbReference>
<dbReference type="VEuPathDB" id="ToxoDB:ETH2_1047500"/>
<dbReference type="Proteomes" id="UP000030747">
    <property type="component" value="Unassembled WGS sequence"/>
</dbReference>
<dbReference type="VEuPathDB" id="ToxoDB:ETH_00033545"/>
<dbReference type="InterPro" id="IPR012779">
    <property type="entry name" value="Peptidase_M1_pepN"/>
</dbReference>
<sequence length="209" mass="23050">ALTLQLPSTEVLAQEMSPVDPEALQAAVRSARKELFEAFSEELHALYKQLTLPEAAAGEAAAAEGLDAANVARRRLRNVLLRLLAAPGDAAAAALAYKHYSSSKCMTDTYAALLVLADMQQPQRQQAFDHFYEQAKGDPLLVDKWFRAQAGSDLPDQVERVAALQQHEAFTIKNPNRLRALLSAFVFNRPHFHRKDGKGYQIIADAVLK</sequence>
<gene>
    <name evidence="2" type="ORF">ETH_00033545</name>
</gene>
<feature type="non-terminal residue" evidence="2">
    <location>
        <position position="1"/>
    </location>
</feature>
<protein>
    <recommendedName>
        <fullName evidence="1">Peptidase M1 alanyl aminopeptidase C-terminal domain-containing protein</fullName>
    </recommendedName>
</protein>
<dbReference type="AlphaFoldDB" id="U6KR08"/>
<dbReference type="OrthoDB" id="10031169at2759"/>
<evidence type="ECO:0000313" key="3">
    <source>
        <dbReference type="Proteomes" id="UP000030747"/>
    </source>
</evidence>
<dbReference type="Pfam" id="PF17432">
    <property type="entry name" value="DUF3458_C"/>
    <property type="match status" value="1"/>
</dbReference>
<dbReference type="InterPro" id="IPR037144">
    <property type="entry name" value="Peptidase_M1_pepN_C_sf"/>
</dbReference>
<dbReference type="InterPro" id="IPR024601">
    <property type="entry name" value="Peptidase_M1_pepN_C"/>
</dbReference>
<dbReference type="GO" id="GO:0008270">
    <property type="term" value="F:zinc ion binding"/>
    <property type="evidence" value="ECO:0007669"/>
    <property type="project" value="InterPro"/>
</dbReference>